<dbReference type="InterPro" id="IPR012337">
    <property type="entry name" value="RNaseH-like_sf"/>
</dbReference>
<dbReference type="InterPro" id="IPR009057">
    <property type="entry name" value="Homeodomain-like_sf"/>
</dbReference>
<dbReference type="Pfam" id="PF13683">
    <property type="entry name" value="rve_3"/>
    <property type="match status" value="1"/>
</dbReference>
<protein>
    <submittedName>
        <fullName evidence="2">Transposase and inactivated derivatives, IS30 family</fullName>
    </submittedName>
</protein>
<dbReference type="EMBL" id="FTOM01000014">
    <property type="protein sequence ID" value="SIS92514.1"/>
    <property type="molecule type" value="Genomic_DNA"/>
</dbReference>
<feature type="domain" description="Integrase catalytic" evidence="1">
    <location>
        <begin position="127"/>
        <end position="299"/>
    </location>
</feature>
<dbReference type="Gene3D" id="3.30.420.10">
    <property type="entry name" value="Ribonuclease H-like superfamily/Ribonuclease H"/>
    <property type="match status" value="1"/>
</dbReference>
<dbReference type="SUPFAM" id="SSF53098">
    <property type="entry name" value="Ribonuclease H-like"/>
    <property type="match status" value="1"/>
</dbReference>
<keyword evidence="3" id="KW-1185">Reference proteome</keyword>
<dbReference type="AlphaFoldDB" id="A0A1N7N2F2"/>
<dbReference type="SUPFAM" id="SSF46689">
    <property type="entry name" value="Homeodomain-like"/>
    <property type="match status" value="1"/>
</dbReference>
<organism evidence="2 3">
    <name type="scientific">Phaeovulum vinaykumarii</name>
    <dbReference type="NCBI Taxonomy" id="407234"/>
    <lineage>
        <taxon>Bacteria</taxon>
        <taxon>Pseudomonadati</taxon>
        <taxon>Pseudomonadota</taxon>
        <taxon>Alphaproteobacteria</taxon>
        <taxon>Rhodobacterales</taxon>
        <taxon>Paracoccaceae</taxon>
        <taxon>Phaeovulum</taxon>
    </lineage>
</organism>
<sequence length="376" mass="43551">MGQVRHGSATTTHAVRAAIQRSQATIAQLSRELGVNAKTVAKWRKRATVEDMKTGPTEPRSTVLSEDEEAMIVAFRRHTLLPLDDCLYALQPSIPHLTRSALHRCLQRHGISRLPDVEGNKPKRAKFKRYPIGFFHIDIAEVQTAEGKLYLFVGIDRTSKFAVTQLVDKADRKTAWEFLQHMLEAVPYQVHTILTDNGIQFAEQPRNRNTIYSRPMRFDVICEANGIEHRLTKPNHPWTNGQVERMNRTIKEATVKRFHYESHDQLRTHLGDFMAAYNFARRLKTLGGLTPYEYICKIWTSEPDRFILNPIHQMPGLNTVMNQCVTHNRHYHTEKQFADAILPFFQETPPEKWIAFREKVSDSFSVVTHENFRILR</sequence>
<dbReference type="GO" id="GO:0015074">
    <property type="term" value="P:DNA integration"/>
    <property type="evidence" value="ECO:0007669"/>
    <property type="project" value="InterPro"/>
</dbReference>
<dbReference type="InterPro" id="IPR036397">
    <property type="entry name" value="RNaseH_sf"/>
</dbReference>
<reference evidence="3" key="1">
    <citation type="submission" date="2017-01" db="EMBL/GenBank/DDBJ databases">
        <authorList>
            <person name="Varghese N."/>
            <person name="Submissions S."/>
        </authorList>
    </citation>
    <scope>NUCLEOTIDE SEQUENCE [LARGE SCALE GENOMIC DNA]</scope>
    <source>
        <strain evidence="3">DSM 18714</strain>
    </source>
</reference>
<dbReference type="RefSeq" id="WP_235816342.1">
    <property type="nucleotide sequence ID" value="NZ_FTOM01000014.1"/>
</dbReference>
<dbReference type="NCBIfam" id="NF033577">
    <property type="entry name" value="transpos_IS481"/>
    <property type="match status" value="1"/>
</dbReference>
<evidence type="ECO:0000313" key="3">
    <source>
        <dbReference type="Proteomes" id="UP000186098"/>
    </source>
</evidence>
<dbReference type="Proteomes" id="UP000186098">
    <property type="component" value="Unassembled WGS sequence"/>
</dbReference>
<dbReference type="InterPro" id="IPR047656">
    <property type="entry name" value="IS481-like_transpos"/>
</dbReference>
<dbReference type="InterPro" id="IPR001584">
    <property type="entry name" value="Integrase_cat-core"/>
</dbReference>
<dbReference type="PROSITE" id="PS50994">
    <property type="entry name" value="INTEGRASE"/>
    <property type="match status" value="1"/>
</dbReference>
<dbReference type="GO" id="GO:0003676">
    <property type="term" value="F:nucleic acid binding"/>
    <property type="evidence" value="ECO:0007669"/>
    <property type="project" value="InterPro"/>
</dbReference>
<dbReference type="PANTHER" id="PTHR35004">
    <property type="entry name" value="TRANSPOSASE RV3428C-RELATED"/>
    <property type="match status" value="1"/>
</dbReference>
<evidence type="ECO:0000313" key="2">
    <source>
        <dbReference type="EMBL" id="SIS92514.1"/>
    </source>
</evidence>
<evidence type="ECO:0000259" key="1">
    <source>
        <dbReference type="PROSITE" id="PS50994"/>
    </source>
</evidence>
<name>A0A1N7N2F2_9RHOB</name>
<dbReference type="STRING" id="407234.SAMN05421795_11423"/>
<dbReference type="PANTHER" id="PTHR35004:SF7">
    <property type="entry name" value="INTEGRASE PROTEIN"/>
    <property type="match status" value="1"/>
</dbReference>
<proteinExistence type="predicted"/>
<gene>
    <name evidence="2" type="ORF">SAMN05421795_11423</name>
</gene>
<accession>A0A1N7N2F2</accession>